<name>A0A3N4KZI9_9PEZI</name>
<proteinExistence type="predicted"/>
<sequence length="313" mass="32526">MRFSQTTLLALAVGLAQATISFNSSLESDDDEMYWNAIIRPSAPLTSACTAAWAAPIPCSDWLLKFQGSSSLSEADVFNLPVLSELCAPECIAGLESWRDDLRDACTDEDVAAANTVDLTRSTDAATKWEGSERGQFFLSSFLNESMYMVEYLYYAGCLKDLPTDTFCYLLPSTDPFIAGPSEDITNTTDPTSDAAKAYCNSSCTTQQNLWMLDIVGPTVAEADFSDQANATTLCPGLDTSKYPFLAEIDGGNSTSGSGGSGSSSGSGSGSGSGSASGNSTEEGAAVMLRGGSALVWGVAAVVGAVAAGFSGL</sequence>
<keyword evidence="4" id="KW-1185">Reference proteome</keyword>
<accession>A0A3N4KZI9</accession>
<evidence type="ECO:0000313" key="3">
    <source>
        <dbReference type="EMBL" id="RPB14898.1"/>
    </source>
</evidence>
<evidence type="ECO:0000256" key="1">
    <source>
        <dbReference type="SAM" id="MobiDB-lite"/>
    </source>
</evidence>
<reference evidence="3 4" key="1">
    <citation type="journal article" date="2018" name="Nat. Ecol. Evol.">
        <title>Pezizomycetes genomes reveal the molecular basis of ectomycorrhizal truffle lifestyle.</title>
        <authorList>
            <person name="Murat C."/>
            <person name="Payen T."/>
            <person name="Noel B."/>
            <person name="Kuo A."/>
            <person name="Morin E."/>
            <person name="Chen J."/>
            <person name="Kohler A."/>
            <person name="Krizsan K."/>
            <person name="Balestrini R."/>
            <person name="Da Silva C."/>
            <person name="Montanini B."/>
            <person name="Hainaut M."/>
            <person name="Levati E."/>
            <person name="Barry K.W."/>
            <person name="Belfiori B."/>
            <person name="Cichocki N."/>
            <person name="Clum A."/>
            <person name="Dockter R.B."/>
            <person name="Fauchery L."/>
            <person name="Guy J."/>
            <person name="Iotti M."/>
            <person name="Le Tacon F."/>
            <person name="Lindquist E.A."/>
            <person name="Lipzen A."/>
            <person name="Malagnac F."/>
            <person name="Mello A."/>
            <person name="Molinier V."/>
            <person name="Miyauchi S."/>
            <person name="Poulain J."/>
            <person name="Riccioni C."/>
            <person name="Rubini A."/>
            <person name="Sitrit Y."/>
            <person name="Splivallo R."/>
            <person name="Traeger S."/>
            <person name="Wang M."/>
            <person name="Zifcakova L."/>
            <person name="Wipf D."/>
            <person name="Zambonelli A."/>
            <person name="Paolocci F."/>
            <person name="Nowrousian M."/>
            <person name="Ottonello S."/>
            <person name="Baldrian P."/>
            <person name="Spatafora J.W."/>
            <person name="Henrissat B."/>
            <person name="Nagy L.G."/>
            <person name="Aury J.M."/>
            <person name="Wincker P."/>
            <person name="Grigoriev I.V."/>
            <person name="Bonfante P."/>
            <person name="Martin F.M."/>
        </authorList>
    </citation>
    <scope>NUCLEOTIDE SEQUENCE [LARGE SCALE GENOMIC DNA]</scope>
    <source>
        <strain evidence="3 4">CCBAS932</strain>
    </source>
</reference>
<evidence type="ECO:0000256" key="2">
    <source>
        <dbReference type="SAM" id="SignalP"/>
    </source>
</evidence>
<gene>
    <name evidence="3" type="ORF">P167DRAFT_563590</name>
</gene>
<dbReference type="EMBL" id="ML119116">
    <property type="protein sequence ID" value="RPB14898.1"/>
    <property type="molecule type" value="Genomic_DNA"/>
</dbReference>
<feature type="region of interest" description="Disordered" evidence="1">
    <location>
        <begin position="254"/>
        <end position="281"/>
    </location>
</feature>
<keyword evidence="2" id="KW-0732">Signal</keyword>
<dbReference type="Proteomes" id="UP000277580">
    <property type="component" value="Unassembled WGS sequence"/>
</dbReference>
<evidence type="ECO:0000313" key="4">
    <source>
        <dbReference type="Proteomes" id="UP000277580"/>
    </source>
</evidence>
<dbReference type="AlphaFoldDB" id="A0A3N4KZI9"/>
<dbReference type="OrthoDB" id="5985073at2759"/>
<protein>
    <submittedName>
        <fullName evidence="3">Uncharacterized protein</fullName>
    </submittedName>
</protein>
<feature type="compositionally biased region" description="Gly residues" evidence="1">
    <location>
        <begin position="257"/>
        <end position="275"/>
    </location>
</feature>
<organism evidence="3 4">
    <name type="scientific">Morchella conica CCBAS932</name>
    <dbReference type="NCBI Taxonomy" id="1392247"/>
    <lineage>
        <taxon>Eukaryota</taxon>
        <taxon>Fungi</taxon>
        <taxon>Dikarya</taxon>
        <taxon>Ascomycota</taxon>
        <taxon>Pezizomycotina</taxon>
        <taxon>Pezizomycetes</taxon>
        <taxon>Pezizales</taxon>
        <taxon>Morchellaceae</taxon>
        <taxon>Morchella</taxon>
    </lineage>
</organism>
<feature type="chain" id="PRO_5018323126" evidence="2">
    <location>
        <begin position="19"/>
        <end position="313"/>
    </location>
</feature>
<dbReference type="InParanoid" id="A0A3N4KZI9"/>
<feature type="signal peptide" evidence="2">
    <location>
        <begin position="1"/>
        <end position="18"/>
    </location>
</feature>